<dbReference type="InterPro" id="IPR009776">
    <property type="entry name" value="Spore_0_M"/>
</dbReference>
<gene>
    <name evidence="1" type="ORF">HNR10_005736</name>
</gene>
<sequence>MVLKRLLAGVGFGGASVETLLDGAPTQPGGAVRGTVHIQGGEVDQRVEQLSIGYQARVEVEFNDSEGHQNIDFHRVQLGGELDLQPGRRIEVPFELPTPWETPITAYRGRHLHKMTLGVNTRLHVASAIDPGDLDPVRVDPLPAHLVVLDALDTLGFRFQQADMEKGHLRGTRQQLPFYQEIEYRAPSRYQGLNNLELSFVSDRQGTDVILELDKKPGLLFTEGSDTFHRFSITHGAEADRDWAAYLHQWIDAIAGRRGWL</sequence>
<evidence type="ECO:0000313" key="2">
    <source>
        <dbReference type="Proteomes" id="UP000572051"/>
    </source>
</evidence>
<evidence type="ECO:0000313" key="1">
    <source>
        <dbReference type="EMBL" id="NYJ37855.1"/>
    </source>
</evidence>
<dbReference type="Pfam" id="PF07070">
    <property type="entry name" value="Spo0M"/>
    <property type="match status" value="1"/>
</dbReference>
<dbReference type="PANTHER" id="PTHR40053:SF1">
    <property type="entry name" value="SPORULATION-CONTROL PROTEIN SPO0M"/>
    <property type="match status" value="1"/>
</dbReference>
<comment type="caution">
    <text evidence="1">The sequence shown here is derived from an EMBL/GenBank/DDBJ whole genome shotgun (WGS) entry which is preliminary data.</text>
</comment>
<protein>
    <submittedName>
        <fullName evidence="1">Sporulation-control protein</fullName>
    </submittedName>
</protein>
<dbReference type="AlphaFoldDB" id="A0A7Z0EV22"/>
<proteinExistence type="predicted"/>
<keyword evidence="2" id="KW-1185">Reference proteome</keyword>
<dbReference type="EMBL" id="JACCFS010000001">
    <property type="protein sequence ID" value="NYJ37855.1"/>
    <property type="molecule type" value="Genomic_DNA"/>
</dbReference>
<dbReference type="PANTHER" id="PTHR40053">
    <property type="entry name" value="SPORULATION-CONTROL PROTEIN SPO0M"/>
    <property type="match status" value="1"/>
</dbReference>
<accession>A0A7Z0EV22</accession>
<dbReference type="RefSeq" id="WP_179828925.1">
    <property type="nucleotide sequence ID" value="NZ_JACCFS010000001.1"/>
</dbReference>
<dbReference type="Proteomes" id="UP000572051">
    <property type="component" value="Unassembled WGS sequence"/>
</dbReference>
<reference evidence="1 2" key="1">
    <citation type="submission" date="2020-07" db="EMBL/GenBank/DDBJ databases">
        <title>Sequencing the genomes of 1000 actinobacteria strains.</title>
        <authorList>
            <person name="Klenk H.-P."/>
        </authorList>
    </citation>
    <scope>NUCLEOTIDE SEQUENCE [LARGE SCALE GENOMIC DNA]</scope>
    <source>
        <strain evidence="1 2">DSM 44442</strain>
    </source>
</reference>
<organism evidence="1 2">
    <name type="scientific">Nocardiopsis aegyptia</name>
    <dbReference type="NCBI Taxonomy" id="220378"/>
    <lineage>
        <taxon>Bacteria</taxon>
        <taxon>Bacillati</taxon>
        <taxon>Actinomycetota</taxon>
        <taxon>Actinomycetes</taxon>
        <taxon>Streptosporangiales</taxon>
        <taxon>Nocardiopsidaceae</taxon>
        <taxon>Nocardiopsis</taxon>
    </lineage>
</organism>
<name>A0A7Z0EV22_9ACTN</name>